<keyword evidence="2" id="KW-1185">Reference proteome</keyword>
<name>A0ABQ9GYE8_9NEOP</name>
<proteinExistence type="predicted"/>
<accession>A0ABQ9GYE8</accession>
<gene>
    <name evidence="1" type="ORF">PR048_021518</name>
</gene>
<organism evidence="1 2">
    <name type="scientific">Dryococelus australis</name>
    <dbReference type="NCBI Taxonomy" id="614101"/>
    <lineage>
        <taxon>Eukaryota</taxon>
        <taxon>Metazoa</taxon>
        <taxon>Ecdysozoa</taxon>
        <taxon>Arthropoda</taxon>
        <taxon>Hexapoda</taxon>
        <taxon>Insecta</taxon>
        <taxon>Pterygota</taxon>
        <taxon>Neoptera</taxon>
        <taxon>Polyneoptera</taxon>
        <taxon>Phasmatodea</taxon>
        <taxon>Verophasmatodea</taxon>
        <taxon>Anareolatae</taxon>
        <taxon>Phasmatidae</taxon>
        <taxon>Eurycanthinae</taxon>
        <taxon>Dryococelus</taxon>
    </lineage>
</organism>
<dbReference type="PANTHER" id="PTHR11439:SF440">
    <property type="entry name" value="INTEGRASE CATALYTIC DOMAIN-CONTAINING PROTEIN"/>
    <property type="match status" value="1"/>
</dbReference>
<protein>
    <submittedName>
        <fullName evidence="1">Uncharacterized protein</fullName>
    </submittedName>
</protein>
<reference evidence="1 2" key="1">
    <citation type="submission" date="2023-02" db="EMBL/GenBank/DDBJ databases">
        <title>LHISI_Scaffold_Assembly.</title>
        <authorList>
            <person name="Stuart O.P."/>
            <person name="Cleave R."/>
            <person name="Magrath M.J.L."/>
            <person name="Mikheyev A.S."/>
        </authorList>
    </citation>
    <scope>NUCLEOTIDE SEQUENCE [LARGE SCALE GENOMIC DNA]</scope>
    <source>
        <strain evidence="1">Daus_M_001</strain>
        <tissue evidence="1">Leg muscle</tissue>
    </source>
</reference>
<dbReference type="EMBL" id="JARBHB010000008">
    <property type="protein sequence ID" value="KAJ8877066.1"/>
    <property type="molecule type" value="Genomic_DNA"/>
</dbReference>
<evidence type="ECO:0000313" key="1">
    <source>
        <dbReference type="EMBL" id="KAJ8877066.1"/>
    </source>
</evidence>
<dbReference type="PANTHER" id="PTHR11439">
    <property type="entry name" value="GAG-POL-RELATED RETROTRANSPOSON"/>
    <property type="match status" value="1"/>
</dbReference>
<comment type="caution">
    <text evidence="1">The sequence shown here is derived from an EMBL/GenBank/DDBJ whole genome shotgun (WGS) entry which is preliminary data.</text>
</comment>
<sequence>MHLSLCSRPDISFAVSYLSRFLDKPSNQLRNAVKRVLRDLKVTQDLKVVYKKTQDGSLHAYSDADWARDSTEKVFQELLSTFVVTWPVKKGKCGGPEYSRI</sequence>
<evidence type="ECO:0000313" key="2">
    <source>
        <dbReference type="Proteomes" id="UP001159363"/>
    </source>
</evidence>
<dbReference type="Proteomes" id="UP001159363">
    <property type="component" value="Chromosome 7"/>
</dbReference>